<protein>
    <submittedName>
        <fullName evidence="3">Glycosyltransferase</fullName>
    </submittedName>
</protein>
<evidence type="ECO:0000256" key="1">
    <source>
        <dbReference type="ARBA" id="ARBA00022679"/>
    </source>
</evidence>
<gene>
    <name evidence="3" type="ORF">GCM10009665_36100</name>
</gene>
<keyword evidence="4" id="KW-1185">Reference proteome</keyword>
<dbReference type="PANTHER" id="PTHR48050">
    <property type="entry name" value="STEROL 3-BETA-GLUCOSYLTRANSFERASE"/>
    <property type="match status" value="1"/>
</dbReference>
<organism evidence="3 4">
    <name type="scientific">Kitasatospora nipponensis</name>
    <dbReference type="NCBI Taxonomy" id="258049"/>
    <lineage>
        <taxon>Bacteria</taxon>
        <taxon>Bacillati</taxon>
        <taxon>Actinomycetota</taxon>
        <taxon>Actinomycetes</taxon>
        <taxon>Kitasatosporales</taxon>
        <taxon>Streptomycetaceae</taxon>
        <taxon>Kitasatospora</taxon>
    </lineage>
</organism>
<accession>A0ABN1WA30</accession>
<reference evidence="3 4" key="1">
    <citation type="journal article" date="2019" name="Int. J. Syst. Evol. Microbiol.">
        <title>The Global Catalogue of Microorganisms (GCM) 10K type strain sequencing project: providing services to taxonomists for standard genome sequencing and annotation.</title>
        <authorList>
            <consortium name="The Broad Institute Genomics Platform"/>
            <consortium name="The Broad Institute Genome Sequencing Center for Infectious Disease"/>
            <person name="Wu L."/>
            <person name="Ma J."/>
        </authorList>
    </citation>
    <scope>NUCLEOTIDE SEQUENCE [LARGE SCALE GENOMIC DNA]</scope>
    <source>
        <strain evidence="3 4">JCM 13004</strain>
    </source>
</reference>
<proteinExistence type="predicted"/>
<dbReference type="Gene3D" id="3.40.50.2000">
    <property type="entry name" value="Glycogen Phosphorylase B"/>
    <property type="match status" value="2"/>
</dbReference>
<dbReference type="Proteomes" id="UP001500037">
    <property type="component" value="Unassembled WGS sequence"/>
</dbReference>
<feature type="domain" description="Erythromycin biosynthesis protein CIII-like C-terminal" evidence="2">
    <location>
        <begin position="251"/>
        <end position="371"/>
    </location>
</feature>
<dbReference type="Pfam" id="PF06722">
    <property type="entry name" value="EryCIII-like_C"/>
    <property type="match status" value="1"/>
</dbReference>
<name>A0ABN1WA30_9ACTN</name>
<dbReference type="PANTHER" id="PTHR48050:SF13">
    <property type="entry name" value="STEROL 3-BETA-GLUCOSYLTRANSFERASE UGT80A2"/>
    <property type="match status" value="1"/>
</dbReference>
<sequence length="393" mass="41782">MSRFLLVVPPLTGHVNPASGIARELVARGHEVAWTGTETVLQPLLGPHARVFGTGTRAFRALGGHGLASLRSLWEGFVVPYARFTAKPLDAVVREFRPDALLVDQHTPAGALVAHRHALPWASFAPGAMELGRPYRALPRVEAWMTGLLEGLWRRAGLPVAEYTDPRFSPDLVLATTGRALLGDLPTPPQYALVGPVLTERPADAKFPWERLDPGRRTVLVTMGTMSDAVGADFLDRTVRALAHHGEGIQAVIAAPRGALPADLPDSVVAVERAPVLELLSKGALDAVLCHGGMNTVGESLAHGVPLLMAPIRNDQPFVAQRVAEAGAGLRVPFARVGPQVIAERLRRVLEETSHRTAARLIGHQLLSGGGAVAAADRLEALVTGSPTSLQLV</sequence>
<dbReference type="RefSeq" id="WP_344442721.1">
    <property type="nucleotide sequence ID" value="NZ_BAAALF010000059.1"/>
</dbReference>
<dbReference type="InterPro" id="IPR010610">
    <property type="entry name" value="EryCIII-like_C"/>
</dbReference>
<evidence type="ECO:0000313" key="4">
    <source>
        <dbReference type="Proteomes" id="UP001500037"/>
    </source>
</evidence>
<comment type="caution">
    <text evidence="3">The sequence shown here is derived from an EMBL/GenBank/DDBJ whole genome shotgun (WGS) entry which is preliminary data.</text>
</comment>
<dbReference type="EMBL" id="BAAALF010000059">
    <property type="protein sequence ID" value="GAA1242103.1"/>
    <property type="molecule type" value="Genomic_DNA"/>
</dbReference>
<evidence type="ECO:0000313" key="3">
    <source>
        <dbReference type="EMBL" id="GAA1242103.1"/>
    </source>
</evidence>
<evidence type="ECO:0000259" key="2">
    <source>
        <dbReference type="Pfam" id="PF06722"/>
    </source>
</evidence>
<dbReference type="SUPFAM" id="SSF53756">
    <property type="entry name" value="UDP-Glycosyltransferase/glycogen phosphorylase"/>
    <property type="match status" value="1"/>
</dbReference>
<dbReference type="InterPro" id="IPR050426">
    <property type="entry name" value="Glycosyltransferase_28"/>
</dbReference>
<dbReference type="CDD" id="cd03784">
    <property type="entry name" value="GT1_Gtf-like"/>
    <property type="match status" value="1"/>
</dbReference>
<keyword evidence="1" id="KW-0808">Transferase</keyword>
<dbReference type="InterPro" id="IPR002213">
    <property type="entry name" value="UDP_glucos_trans"/>
</dbReference>